<accession>A0A6J2YVL3</accession>
<dbReference type="CDD" id="cd15517">
    <property type="entry name" value="PHD_TCF19_like"/>
    <property type="match status" value="1"/>
</dbReference>
<dbReference type="GO" id="GO:0003677">
    <property type="term" value="F:DNA binding"/>
    <property type="evidence" value="ECO:0007669"/>
    <property type="project" value="TreeGrafter"/>
</dbReference>
<dbReference type="InterPro" id="IPR050863">
    <property type="entry name" value="CenT-Element_Derived"/>
</dbReference>
<dbReference type="PANTHER" id="PTHR19303">
    <property type="entry name" value="TRANSPOSON"/>
    <property type="match status" value="1"/>
</dbReference>
<keyword evidence="1" id="KW-0479">Metal-binding</keyword>
<evidence type="ECO:0000256" key="1">
    <source>
        <dbReference type="ARBA" id="ARBA00022723"/>
    </source>
</evidence>
<evidence type="ECO:0000256" key="3">
    <source>
        <dbReference type="ARBA" id="ARBA00022833"/>
    </source>
</evidence>
<gene>
    <name evidence="7" type="primary">LOC115891748</name>
</gene>
<dbReference type="OrthoDB" id="8196822at2759"/>
<dbReference type="GO" id="GO:0008270">
    <property type="term" value="F:zinc ion binding"/>
    <property type="evidence" value="ECO:0007669"/>
    <property type="project" value="UniProtKB-KW"/>
</dbReference>
<organism evidence="6 7">
    <name type="scientific">Sitophilus oryzae</name>
    <name type="common">Rice weevil</name>
    <name type="synonym">Curculio oryzae</name>
    <dbReference type="NCBI Taxonomy" id="7048"/>
    <lineage>
        <taxon>Eukaryota</taxon>
        <taxon>Metazoa</taxon>
        <taxon>Ecdysozoa</taxon>
        <taxon>Arthropoda</taxon>
        <taxon>Hexapoda</taxon>
        <taxon>Insecta</taxon>
        <taxon>Pterygota</taxon>
        <taxon>Neoptera</taxon>
        <taxon>Endopterygota</taxon>
        <taxon>Coleoptera</taxon>
        <taxon>Polyphaga</taxon>
        <taxon>Cucujiformia</taxon>
        <taxon>Curculionidae</taxon>
        <taxon>Dryophthorinae</taxon>
        <taxon>Sitophilus</taxon>
    </lineage>
</organism>
<evidence type="ECO:0000256" key="2">
    <source>
        <dbReference type="ARBA" id="ARBA00022771"/>
    </source>
</evidence>
<feature type="compositionally biased region" description="Polar residues" evidence="4">
    <location>
        <begin position="183"/>
        <end position="195"/>
    </location>
</feature>
<dbReference type="KEGG" id="soy:115891748"/>
<dbReference type="AlphaFoldDB" id="A0A6J2YVL3"/>
<reference evidence="7" key="1">
    <citation type="submission" date="2025-08" db="UniProtKB">
        <authorList>
            <consortium name="RefSeq"/>
        </authorList>
    </citation>
    <scope>IDENTIFICATION</scope>
    <source>
        <tissue evidence="7">Gonads</tissue>
    </source>
</reference>
<proteinExistence type="predicted"/>
<evidence type="ECO:0000313" key="7">
    <source>
        <dbReference type="RefSeq" id="XP_030768158.1"/>
    </source>
</evidence>
<dbReference type="SMART" id="SM00249">
    <property type="entry name" value="PHD"/>
    <property type="match status" value="1"/>
</dbReference>
<feature type="region of interest" description="Disordered" evidence="4">
    <location>
        <begin position="174"/>
        <end position="195"/>
    </location>
</feature>
<dbReference type="InParanoid" id="A0A6J2YVL3"/>
<sequence length="436" mass="49018">MDVKLTKDAPVGSIFVAHPSGWITVQGFLKWLNAFVDRVNLTDENPILLILDGHSIHKDLQVILYAKEHHVHMLSLPPHTTHKLQPLDRAIMKPFKGAFNAACEVWMSKYGRLGLKITVQEISGLVGTAFSKNCRMELAQSAFQCTGIYPLNKNIFTELDFLPASNTTKILEADNQENHEPKNNSLTPSTSLDSGSLNQTSFDKIVPSISTIKSTELLTSSSVGFTVSLKPRSRNKETNISSSIIDGSIPSIPEVYNEKSGKKVEISTFTDKTMNFFQSVDDEAIPSTSTVFQNAISQISPVTDDLQRKIISRKRKGEKSEILTSTPYKKMLEDKAEVKQQVELKKQSITKQSRRNNKKHKINTKSEKFLSVKRKLIDEAEEKKTDEKASNKTECIICGETFEEDWVQCSRCDGWAHVECADNDNILYFVCDHCIQ</sequence>
<dbReference type="SUPFAM" id="SSF57903">
    <property type="entry name" value="FYVE/PHD zinc finger"/>
    <property type="match status" value="1"/>
</dbReference>
<keyword evidence="2" id="KW-0863">Zinc-finger</keyword>
<dbReference type="InterPro" id="IPR001965">
    <property type="entry name" value="Znf_PHD"/>
</dbReference>
<dbReference type="Gene3D" id="3.30.40.10">
    <property type="entry name" value="Zinc/RING finger domain, C3HC4 (zinc finger)"/>
    <property type="match status" value="1"/>
</dbReference>
<dbReference type="PANTHER" id="PTHR19303:SF74">
    <property type="entry name" value="POGO TRANSPOSABLE ELEMENT WITH KRAB DOMAIN"/>
    <property type="match status" value="1"/>
</dbReference>
<dbReference type="GO" id="GO:0005634">
    <property type="term" value="C:nucleus"/>
    <property type="evidence" value="ECO:0007669"/>
    <property type="project" value="TreeGrafter"/>
</dbReference>
<dbReference type="InterPro" id="IPR011011">
    <property type="entry name" value="Znf_FYVE_PHD"/>
</dbReference>
<dbReference type="GeneID" id="115891748"/>
<dbReference type="Proteomes" id="UP000504635">
    <property type="component" value="Unplaced"/>
</dbReference>
<dbReference type="RefSeq" id="XP_030768158.1">
    <property type="nucleotide sequence ID" value="XM_030912298.1"/>
</dbReference>
<evidence type="ECO:0000256" key="4">
    <source>
        <dbReference type="SAM" id="MobiDB-lite"/>
    </source>
</evidence>
<dbReference type="Pfam" id="PF03184">
    <property type="entry name" value="DDE_1"/>
    <property type="match status" value="1"/>
</dbReference>
<keyword evidence="3" id="KW-0862">Zinc</keyword>
<evidence type="ECO:0000313" key="6">
    <source>
        <dbReference type="Proteomes" id="UP000504635"/>
    </source>
</evidence>
<feature type="domain" description="Zinc finger PHD-type" evidence="5">
    <location>
        <begin position="394"/>
        <end position="435"/>
    </location>
</feature>
<name>A0A6J2YVL3_SITOR</name>
<keyword evidence="6" id="KW-1185">Reference proteome</keyword>
<evidence type="ECO:0000259" key="5">
    <source>
        <dbReference type="SMART" id="SM00249"/>
    </source>
</evidence>
<protein>
    <submittedName>
        <fullName evidence="7">Uncharacterized protein C01G6.5-like</fullName>
    </submittedName>
</protein>
<dbReference type="InterPro" id="IPR013083">
    <property type="entry name" value="Znf_RING/FYVE/PHD"/>
</dbReference>
<dbReference type="InterPro" id="IPR004875">
    <property type="entry name" value="DDE_SF_endonuclease_dom"/>
</dbReference>